<dbReference type="SMART" id="SM00562">
    <property type="entry name" value="NDK"/>
    <property type="match status" value="1"/>
</dbReference>
<accession>A0AAD9R5C2</accession>
<organism evidence="6 7">
    <name type="scientific">Acropora cervicornis</name>
    <name type="common">Staghorn coral</name>
    <dbReference type="NCBI Taxonomy" id="6130"/>
    <lineage>
        <taxon>Eukaryota</taxon>
        <taxon>Metazoa</taxon>
        <taxon>Cnidaria</taxon>
        <taxon>Anthozoa</taxon>
        <taxon>Hexacorallia</taxon>
        <taxon>Scleractinia</taxon>
        <taxon>Astrocoeniina</taxon>
        <taxon>Acroporidae</taxon>
        <taxon>Acropora</taxon>
    </lineage>
</organism>
<comment type="similarity">
    <text evidence="3">Belongs to the NDK family.</text>
</comment>
<dbReference type="InterPro" id="IPR036850">
    <property type="entry name" value="NDK-like_dom_sf"/>
</dbReference>
<comment type="subcellular location">
    <subcellularLocation>
        <location evidence="1">Cytoplasm</location>
    </subcellularLocation>
</comment>
<reference evidence="6" key="1">
    <citation type="journal article" date="2023" name="G3 (Bethesda)">
        <title>Whole genome assembly and annotation of the endangered Caribbean coral Acropora cervicornis.</title>
        <authorList>
            <person name="Selwyn J.D."/>
            <person name="Vollmer S.V."/>
        </authorList>
    </citation>
    <scope>NUCLEOTIDE SEQUENCE</scope>
    <source>
        <strain evidence="6">K2</strain>
    </source>
</reference>
<dbReference type="SUPFAM" id="SSF54919">
    <property type="entry name" value="Nucleoside diphosphate kinase, NDK"/>
    <property type="match status" value="3"/>
</dbReference>
<name>A0AAD9R5C2_ACRCE</name>
<feature type="region of interest" description="Disordered" evidence="4">
    <location>
        <begin position="1"/>
        <end position="20"/>
    </location>
</feature>
<evidence type="ECO:0000259" key="5">
    <source>
        <dbReference type="SMART" id="SM00562"/>
    </source>
</evidence>
<dbReference type="Pfam" id="PF00334">
    <property type="entry name" value="NDK"/>
    <property type="match status" value="1"/>
</dbReference>
<feature type="region of interest" description="Disordered" evidence="4">
    <location>
        <begin position="86"/>
        <end position="155"/>
    </location>
</feature>
<comment type="caution">
    <text evidence="3">Lacks conserved residue(s) required for the propagation of feature annotation.</text>
</comment>
<dbReference type="PANTHER" id="PTHR43109:SF3">
    <property type="entry name" value="DYNEIN AXONEMAL ASSEMBLY FACTOR 8"/>
    <property type="match status" value="1"/>
</dbReference>
<feature type="region of interest" description="Disordered" evidence="4">
    <location>
        <begin position="1320"/>
        <end position="1341"/>
    </location>
</feature>
<feature type="compositionally biased region" description="Basic and acidic residues" evidence="4">
    <location>
        <begin position="123"/>
        <end position="132"/>
    </location>
</feature>
<gene>
    <name evidence="6" type="ORF">P5673_001024</name>
</gene>
<keyword evidence="7" id="KW-1185">Reference proteome</keyword>
<feature type="compositionally biased region" description="Polar residues" evidence="4">
    <location>
        <begin position="1"/>
        <end position="12"/>
    </location>
</feature>
<dbReference type="InterPro" id="IPR034907">
    <property type="entry name" value="NDK-like_dom"/>
</dbReference>
<reference evidence="6" key="2">
    <citation type="journal article" date="2023" name="Science">
        <title>Genomic signatures of disease resistance in endangered staghorn corals.</title>
        <authorList>
            <person name="Vollmer S.V."/>
            <person name="Selwyn J.D."/>
            <person name="Despard B.A."/>
            <person name="Roesel C.L."/>
        </authorList>
    </citation>
    <scope>NUCLEOTIDE SEQUENCE</scope>
    <source>
        <strain evidence="6">K2</strain>
    </source>
</reference>
<evidence type="ECO:0000256" key="4">
    <source>
        <dbReference type="SAM" id="MobiDB-lite"/>
    </source>
</evidence>
<dbReference type="Proteomes" id="UP001249851">
    <property type="component" value="Unassembled WGS sequence"/>
</dbReference>
<feature type="compositionally biased region" description="Low complexity" evidence="4">
    <location>
        <begin position="86"/>
        <end position="111"/>
    </location>
</feature>
<dbReference type="GO" id="GO:0005879">
    <property type="term" value="C:axonemal microtubule"/>
    <property type="evidence" value="ECO:0007669"/>
    <property type="project" value="TreeGrafter"/>
</dbReference>
<dbReference type="Gene3D" id="3.30.70.141">
    <property type="entry name" value="Nucleoside diphosphate kinase-like domain"/>
    <property type="match status" value="3"/>
</dbReference>
<evidence type="ECO:0000313" key="6">
    <source>
        <dbReference type="EMBL" id="KAK2573374.1"/>
    </source>
</evidence>
<comment type="caution">
    <text evidence="6">The sequence shown here is derived from an EMBL/GenBank/DDBJ whole genome shotgun (WGS) entry which is preliminary data.</text>
</comment>
<evidence type="ECO:0000256" key="2">
    <source>
        <dbReference type="ARBA" id="ARBA00022490"/>
    </source>
</evidence>
<feature type="compositionally biased region" description="Polar residues" evidence="4">
    <location>
        <begin position="133"/>
        <end position="154"/>
    </location>
</feature>
<dbReference type="PANTHER" id="PTHR43109">
    <property type="entry name" value="NUCLEOSIDE DIPHOSPHATE KINASE 7"/>
    <property type="match status" value="1"/>
</dbReference>
<keyword evidence="2" id="KW-0963">Cytoplasm</keyword>
<proteinExistence type="inferred from homology"/>
<protein>
    <submittedName>
        <fullName evidence="6">Dynein axonemal assembly factor 8</fullName>
    </submittedName>
</protein>
<dbReference type="EMBL" id="JARQWQ010000002">
    <property type="protein sequence ID" value="KAK2573374.1"/>
    <property type="molecule type" value="Genomic_DNA"/>
</dbReference>
<feature type="domain" description="Nucleoside diphosphate kinase-like" evidence="5">
    <location>
        <begin position="1381"/>
        <end position="1514"/>
    </location>
</feature>
<dbReference type="PROSITE" id="PS51374">
    <property type="entry name" value="NDPK_LIKE"/>
    <property type="match status" value="1"/>
</dbReference>
<evidence type="ECO:0000313" key="7">
    <source>
        <dbReference type="Proteomes" id="UP001249851"/>
    </source>
</evidence>
<feature type="compositionally biased region" description="Polar residues" evidence="4">
    <location>
        <begin position="112"/>
        <end position="122"/>
    </location>
</feature>
<sequence length="1718" mass="189435">MWQRQETLSSSDESYEEEIPSGISCGFETADTSFKLKPVFDNIFADIKASIPSLEFEDSSEDDDIEEPLLLTRKVWPLSANILSPTTSPSNKTVSSPTPSVSDSRLSCVSSGGQTESCSSFSDSEHEQKSTDHLGSSPLSPFTVQPKTLASSSTKRLKIGAELPSSLSETQSLSTYIAASDGGNAQETVRLDFDLIEHLDLGNLLEHTNEVTIPPLFPTTHSDTESCKSEDDNENLMEELGRLSRKQQNAVAPDPVAPISLHLPDKSESVKNKPQDFGVMTEQSVTSTGVTTCLSSSSSRKSTDTVFLDLRRLAEETLEVQRHKELPASICRILGIIDKSEDLSSSSDEEDEQHQWQLQRKRAKQASLRCTTQNNTAINCQLSMKAQAKHTNAVEKKKPVHKEIVGSLKTRHVVPSVGKMKVEVSSKMDIERASNDDSTKVVDRMLNVKKADEILEAERIFETKRALTGASLASKEANIFLNESVEAKKETQSDFYRAEVKPQLSCSSPVMDDSKAVYNEMSLGEREGLRATDYRDRNGLISPKIEKIKRSNAKLKHVLSGEERAKRQRLQRSLQNLKPQLSSNGHLPAAVVTPVIFQEEASYVSDIINLPDLDLTIPHLLMSAKLSSCGELAAVRQGSKGIIPPETDCFSLIIAWLCCLVCPSVNAQTDYSEICRAPFYVMGLQQTWHDGQLQIEIAITSRVEKDEHLKKTKASVFRQAVNKFLSTNSLHSVYLRLLEFEAISHDSLSEKLISKKNLSTFFTVHPDPNTMHHVFSAKPGFFWQTMELEHIPSEEKLGVRFSHTPDIQNTLTLLQCDVYREPSCLLDVLARARSKALDIAGIRMVYPLKETIQEKKPAFGFQLTNAFAHEEKTAQLQVPTLVLALRGPQAVSKWQDEVGPLDSYLARRTDPNSLRAFYSLGAKEDHLFWCPRNNQSASVGLAWWFGGRVPENGIVNIGSNVDSFSTLIESESTGSTGEKQSATSQLLTTPLHTTSRPPPYFLTATTDTSVFLILSLAVPVVSLGQIFSLCFQKGFSIYGIKRLKLNPNNLKGLGLPPEVLSAFCPGRVNQSQSFSLTSSVASTVLFLKRENALHHIFSVVKPFMDSTGLPQSHFVSVSYSDSMLKQFGGDFSRTPDPTAYPVDILRHVFHSNPELEQVCVVVLLKEKATIGAGAILNELLQGKEMSNLTNSTPGSGFELLGLKLLPSLSLHQAKEFTPCKIGTAAWKKSLNSLTAGPTLVLALRGVGAFARLQCFVDSYSNSSKSKFSNDSMELDMLLSCTPELAYRQLSVIFLDRELFPDHSARSNLHLLPPPRRVLNCGSSSGSSESLNEADSSKKQRNRRIGLGKLPLKASLGSVETLQHGEISVLQSLLGKPRVIPTVCVLKPSITTKHLGKVLKRLGQEGFSVIGLKMMILSDADVRILMRNKDEDLELHVSHMTSGPVVSLCLHRENAVGRLLEILGPSDARVAKRQSQFFLRGSFGEDSVKNAFYGSETYCQTIRDVKLLFHEGICCLPTIDLKAEEIPCLALDDIFSVKTDRTLVELTPEEQPKVDTCPGMTPLLPSSLLEINCLLLLPQQLAKDTQQGKRSSISYAEIIEALLTAGFHFIGLRMLLLGVANAADCANLYSTSLPAGWKPHHLAGQLSKKPFLVMAVLRDGSVTCFDTLCDSSPKLRSFATSSGRFMLAGKTLKEAKRMVECFFDRLIPNRKARIESSII</sequence>
<feature type="compositionally biased region" description="Low complexity" evidence="4">
    <location>
        <begin position="1320"/>
        <end position="1333"/>
    </location>
</feature>
<evidence type="ECO:0000256" key="1">
    <source>
        <dbReference type="ARBA" id="ARBA00004496"/>
    </source>
</evidence>
<evidence type="ECO:0000256" key="3">
    <source>
        <dbReference type="PROSITE-ProRule" id="PRU00706"/>
    </source>
</evidence>